<feature type="transmembrane region" description="Helical" evidence="12">
    <location>
        <begin position="92"/>
        <end position="117"/>
    </location>
</feature>
<evidence type="ECO:0000256" key="10">
    <source>
        <dbReference type="ARBA" id="ARBA00023136"/>
    </source>
</evidence>
<evidence type="ECO:0000256" key="6">
    <source>
        <dbReference type="ARBA" id="ARBA00022741"/>
    </source>
</evidence>
<dbReference type="GO" id="GO:0004016">
    <property type="term" value="F:adenylate cyclase activity"/>
    <property type="evidence" value="ECO:0007669"/>
    <property type="project" value="UniProtKB-EC"/>
</dbReference>
<evidence type="ECO:0000256" key="3">
    <source>
        <dbReference type="ARBA" id="ARBA00012201"/>
    </source>
</evidence>
<feature type="transmembrane region" description="Helical" evidence="12">
    <location>
        <begin position="232"/>
        <end position="254"/>
    </location>
</feature>
<dbReference type="CDD" id="cd07302">
    <property type="entry name" value="CHD"/>
    <property type="match status" value="1"/>
</dbReference>
<dbReference type="InterPro" id="IPR029787">
    <property type="entry name" value="Nucleotide_cyclase"/>
</dbReference>
<dbReference type="EC" id="4.6.1.1" evidence="3"/>
<feature type="transmembrane region" description="Helical" evidence="12">
    <location>
        <begin position="123"/>
        <end position="143"/>
    </location>
</feature>
<dbReference type="Gene3D" id="3.30.70.1230">
    <property type="entry name" value="Nucleotide cyclase"/>
    <property type="match status" value="1"/>
</dbReference>
<keyword evidence="6" id="KW-0547">Nucleotide-binding</keyword>
<evidence type="ECO:0000256" key="7">
    <source>
        <dbReference type="ARBA" id="ARBA00022840"/>
    </source>
</evidence>
<dbReference type="PANTHER" id="PTHR45627:SF12">
    <property type="entry name" value="ADENYLATE CYCLASE TYPE 2"/>
    <property type="match status" value="1"/>
</dbReference>
<organism evidence="14 15">
    <name type="scientific">Oedothorax gibbosus</name>
    <dbReference type="NCBI Taxonomy" id="931172"/>
    <lineage>
        <taxon>Eukaryota</taxon>
        <taxon>Metazoa</taxon>
        <taxon>Ecdysozoa</taxon>
        <taxon>Arthropoda</taxon>
        <taxon>Chelicerata</taxon>
        <taxon>Arachnida</taxon>
        <taxon>Araneae</taxon>
        <taxon>Araneomorphae</taxon>
        <taxon>Entelegynae</taxon>
        <taxon>Araneoidea</taxon>
        <taxon>Linyphiidae</taxon>
        <taxon>Erigoninae</taxon>
        <taxon>Oedothorax</taxon>
    </lineage>
</organism>
<keyword evidence="9 12" id="KW-1133">Transmembrane helix</keyword>
<evidence type="ECO:0000313" key="14">
    <source>
        <dbReference type="EMBL" id="KAG8179481.1"/>
    </source>
</evidence>
<dbReference type="GO" id="GO:0005524">
    <property type="term" value="F:ATP binding"/>
    <property type="evidence" value="ECO:0007669"/>
    <property type="project" value="UniProtKB-KW"/>
</dbReference>
<dbReference type="GO" id="GO:0007193">
    <property type="term" value="P:adenylate cyclase-inhibiting G protein-coupled receptor signaling pathway"/>
    <property type="evidence" value="ECO:0007669"/>
    <property type="project" value="TreeGrafter"/>
</dbReference>
<name>A0AAV6U6A1_9ARAC</name>
<feature type="transmembrane region" description="Helical" evidence="12">
    <location>
        <begin position="208"/>
        <end position="226"/>
    </location>
</feature>
<dbReference type="Proteomes" id="UP000827092">
    <property type="component" value="Unassembled WGS sequence"/>
</dbReference>
<dbReference type="GO" id="GO:0046872">
    <property type="term" value="F:metal ion binding"/>
    <property type="evidence" value="ECO:0007669"/>
    <property type="project" value="UniProtKB-KW"/>
</dbReference>
<dbReference type="SUPFAM" id="SSF55073">
    <property type="entry name" value="Nucleotide cyclase"/>
    <property type="match status" value="1"/>
</dbReference>
<evidence type="ECO:0000256" key="12">
    <source>
        <dbReference type="SAM" id="Phobius"/>
    </source>
</evidence>
<evidence type="ECO:0000256" key="1">
    <source>
        <dbReference type="ARBA" id="ARBA00001593"/>
    </source>
</evidence>
<reference evidence="14 15" key="1">
    <citation type="journal article" date="2022" name="Nat. Ecol. Evol.">
        <title>A masculinizing supergene underlies an exaggerated male reproductive morph in a spider.</title>
        <authorList>
            <person name="Hendrickx F."/>
            <person name="De Corte Z."/>
            <person name="Sonet G."/>
            <person name="Van Belleghem S.M."/>
            <person name="Kostlbacher S."/>
            <person name="Vangestel C."/>
        </authorList>
    </citation>
    <scope>NUCLEOTIDE SEQUENCE [LARGE SCALE GENOMIC DNA]</scope>
    <source>
        <strain evidence="14">W744_W776</strain>
    </source>
</reference>
<sequence>MSAGVVIDGSNYRNMKIPRIIFHKSEMAGLDLLARKSLERGSDASILVTNSVLASNQKQDHWSWRHLREQFCMKSAEPLFEKYQARLQHSMFILALTANIVSGALAILLLCCLSPNPFDSIRVSIALKTLVTVTCLILYIISYQEKWFFSTYSRIFASCFLLVLTASSELATSLLSFSTFADVGQRFSVFTVLVCSVFLPFPKWYQVTLATFAVTVLELFLSGWSLKCGGGWSWPQMCADVIFHVTVSLMGLYIRFLMEFTNRKAFLDRRECFESKFHLQYEKDQEERLLLSVLPKHISVQVKESIRDVIRRIHLNPMPQRPFTELFVEKHRNVSILYADIVNSVALTASLHGHELVETLNELFGRFDDKAEMNSCLRIKLLGDCYYCVSGMPEYDSYHADHCVQMALDMIEII</sequence>
<dbReference type="PANTHER" id="PTHR45627">
    <property type="entry name" value="ADENYLATE CYCLASE TYPE 1"/>
    <property type="match status" value="1"/>
</dbReference>
<keyword evidence="4 12" id="KW-0812">Transmembrane</keyword>
<evidence type="ECO:0000256" key="8">
    <source>
        <dbReference type="ARBA" id="ARBA00022842"/>
    </source>
</evidence>
<dbReference type="InterPro" id="IPR001054">
    <property type="entry name" value="A/G_cyclase"/>
</dbReference>
<keyword evidence="8" id="KW-0460">Magnesium</keyword>
<feature type="domain" description="Guanylate cyclase" evidence="13">
    <location>
        <begin position="335"/>
        <end position="414"/>
    </location>
</feature>
<evidence type="ECO:0000256" key="2">
    <source>
        <dbReference type="ARBA" id="ARBA00004141"/>
    </source>
</evidence>
<feature type="non-terminal residue" evidence="14">
    <location>
        <position position="414"/>
    </location>
</feature>
<dbReference type="Pfam" id="PF16214">
    <property type="entry name" value="AC_N"/>
    <property type="match status" value="1"/>
</dbReference>
<gene>
    <name evidence="14" type="ORF">JTE90_027193</name>
</gene>
<keyword evidence="11" id="KW-0456">Lyase</keyword>
<evidence type="ECO:0000256" key="4">
    <source>
        <dbReference type="ARBA" id="ARBA00022692"/>
    </source>
</evidence>
<protein>
    <recommendedName>
        <fullName evidence="3">adenylate cyclase</fullName>
        <ecNumber evidence="3">4.6.1.1</ecNumber>
    </recommendedName>
</protein>
<proteinExistence type="predicted"/>
<dbReference type="InterPro" id="IPR032628">
    <property type="entry name" value="AC_N"/>
</dbReference>
<dbReference type="EMBL" id="JAFNEN010000623">
    <property type="protein sequence ID" value="KAG8179481.1"/>
    <property type="molecule type" value="Genomic_DNA"/>
</dbReference>
<dbReference type="GO" id="GO:0006171">
    <property type="term" value="P:cAMP biosynthetic process"/>
    <property type="evidence" value="ECO:0007669"/>
    <property type="project" value="TreeGrafter"/>
</dbReference>
<accession>A0AAV6U6A1</accession>
<dbReference type="Pfam" id="PF00211">
    <property type="entry name" value="Guanylate_cyc"/>
    <property type="match status" value="1"/>
</dbReference>
<evidence type="ECO:0000256" key="5">
    <source>
        <dbReference type="ARBA" id="ARBA00022723"/>
    </source>
</evidence>
<feature type="transmembrane region" description="Helical" evidence="12">
    <location>
        <begin position="155"/>
        <end position="177"/>
    </location>
</feature>
<evidence type="ECO:0000259" key="13">
    <source>
        <dbReference type="PROSITE" id="PS50125"/>
    </source>
</evidence>
<dbReference type="GO" id="GO:0035556">
    <property type="term" value="P:intracellular signal transduction"/>
    <property type="evidence" value="ECO:0007669"/>
    <property type="project" value="InterPro"/>
</dbReference>
<keyword evidence="10 12" id="KW-0472">Membrane</keyword>
<evidence type="ECO:0000256" key="9">
    <source>
        <dbReference type="ARBA" id="ARBA00022989"/>
    </source>
</evidence>
<keyword evidence="5" id="KW-0479">Metal-binding</keyword>
<dbReference type="GO" id="GO:0007189">
    <property type="term" value="P:adenylate cyclase-activating G protein-coupled receptor signaling pathway"/>
    <property type="evidence" value="ECO:0007669"/>
    <property type="project" value="TreeGrafter"/>
</dbReference>
<dbReference type="AlphaFoldDB" id="A0AAV6U6A1"/>
<comment type="caution">
    <text evidence="14">The sequence shown here is derived from an EMBL/GenBank/DDBJ whole genome shotgun (WGS) entry which is preliminary data.</text>
</comment>
<keyword evidence="7" id="KW-0067">ATP-binding</keyword>
<dbReference type="GO" id="GO:0005886">
    <property type="term" value="C:plasma membrane"/>
    <property type="evidence" value="ECO:0007669"/>
    <property type="project" value="TreeGrafter"/>
</dbReference>
<comment type="subcellular location">
    <subcellularLocation>
        <location evidence="2">Membrane</location>
        <topology evidence="2">Multi-pass membrane protein</topology>
    </subcellularLocation>
</comment>
<keyword evidence="15" id="KW-1185">Reference proteome</keyword>
<dbReference type="PROSITE" id="PS50125">
    <property type="entry name" value="GUANYLATE_CYCLASE_2"/>
    <property type="match status" value="1"/>
</dbReference>
<evidence type="ECO:0000256" key="11">
    <source>
        <dbReference type="ARBA" id="ARBA00023239"/>
    </source>
</evidence>
<comment type="catalytic activity">
    <reaction evidence="1">
        <text>ATP = 3',5'-cyclic AMP + diphosphate</text>
        <dbReference type="Rhea" id="RHEA:15389"/>
        <dbReference type="ChEBI" id="CHEBI:30616"/>
        <dbReference type="ChEBI" id="CHEBI:33019"/>
        <dbReference type="ChEBI" id="CHEBI:58165"/>
        <dbReference type="EC" id="4.6.1.1"/>
    </reaction>
</comment>
<evidence type="ECO:0000313" key="15">
    <source>
        <dbReference type="Proteomes" id="UP000827092"/>
    </source>
</evidence>